<dbReference type="PANTHER" id="PTHR43581">
    <property type="entry name" value="ATP/GTP PHOSPHATASE"/>
    <property type="match status" value="1"/>
</dbReference>
<accession>A0ABV7CCQ3</accession>
<dbReference type="InterPro" id="IPR051396">
    <property type="entry name" value="Bact_Antivir_Def_Nuclease"/>
</dbReference>
<keyword evidence="2" id="KW-0378">Hydrolase</keyword>
<comment type="caution">
    <text evidence="2">The sequence shown here is derived from an EMBL/GenBank/DDBJ whole genome shotgun (WGS) entry which is preliminary data.</text>
</comment>
<dbReference type="InterPro" id="IPR003959">
    <property type="entry name" value="ATPase_AAA_core"/>
</dbReference>
<reference evidence="3" key="1">
    <citation type="journal article" date="2019" name="Int. J. Syst. Evol. Microbiol.">
        <title>The Global Catalogue of Microorganisms (GCM) 10K type strain sequencing project: providing services to taxonomists for standard genome sequencing and annotation.</title>
        <authorList>
            <consortium name="The Broad Institute Genomics Platform"/>
            <consortium name="The Broad Institute Genome Sequencing Center for Infectious Disease"/>
            <person name="Wu L."/>
            <person name="Ma J."/>
        </authorList>
    </citation>
    <scope>NUCLEOTIDE SEQUENCE [LARGE SCALE GENOMIC DNA]</scope>
    <source>
        <strain evidence="3">KCTC 62784</strain>
    </source>
</reference>
<dbReference type="InterPro" id="IPR027417">
    <property type="entry name" value="P-loop_NTPase"/>
</dbReference>
<keyword evidence="2" id="KW-0255">Endonuclease</keyword>
<feature type="domain" description="ATPase AAA-type core" evidence="1">
    <location>
        <begin position="44"/>
        <end position="337"/>
    </location>
</feature>
<dbReference type="RefSeq" id="WP_123015098.1">
    <property type="nucleotide sequence ID" value="NZ_AP024911.1"/>
</dbReference>
<dbReference type="Pfam" id="PF13304">
    <property type="entry name" value="AAA_21"/>
    <property type="match status" value="1"/>
</dbReference>
<keyword evidence="3" id="KW-1185">Reference proteome</keyword>
<dbReference type="CDD" id="cd00267">
    <property type="entry name" value="ABC_ATPase"/>
    <property type="match status" value="1"/>
</dbReference>
<dbReference type="Gene3D" id="3.40.50.300">
    <property type="entry name" value="P-loop containing nucleotide triphosphate hydrolases"/>
    <property type="match status" value="1"/>
</dbReference>
<dbReference type="GO" id="GO:0004519">
    <property type="term" value="F:endonuclease activity"/>
    <property type="evidence" value="ECO:0007669"/>
    <property type="project" value="UniProtKB-KW"/>
</dbReference>
<name>A0ABV7CCQ3_9VIBR</name>
<evidence type="ECO:0000313" key="3">
    <source>
        <dbReference type="Proteomes" id="UP001595384"/>
    </source>
</evidence>
<protein>
    <submittedName>
        <fullName evidence="2">ATP-dependent endonuclease</fullName>
    </submittedName>
</protein>
<gene>
    <name evidence="2" type="ORF">ACFODT_10550</name>
</gene>
<dbReference type="EMBL" id="JBHRSE010000065">
    <property type="protein sequence ID" value="MFC3024270.1"/>
    <property type="molecule type" value="Genomic_DNA"/>
</dbReference>
<evidence type="ECO:0000259" key="1">
    <source>
        <dbReference type="Pfam" id="PF13304"/>
    </source>
</evidence>
<dbReference type="SUPFAM" id="SSF52540">
    <property type="entry name" value="P-loop containing nucleoside triphosphate hydrolases"/>
    <property type="match status" value="1"/>
</dbReference>
<organism evidence="2 3">
    <name type="scientific">Vibrio zhugei</name>
    <dbReference type="NCBI Taxonomy" id="2479546"/>
    <lineage>
        <taxon>Bacteria</taxon>
        <taxon>Pseudomonadati</taxon>
        <taxon>Pseudomonadota</taxon>
        <taxon>Gammaproteobacteria</taxon>
        <taxon>Vibrionales</taxon>
        <taxon>Vibrionaceae</taxon>
        <taxon>Vibrio</taxon>
    </lineage>
</organism>
<keyword evidence="2" id="KW-0540">Nuclease</keyword>
<dbReference type="Proteomes" id="UP001595384">
    <property type="component" value="Unassembled WGS sequence"/>
</dbReference>
<dbReference type="PANTHER" id="PTHR43581:SF2">
    <property type="entry name" value="EXCINUCLEASE ATPASE SUBUNIT"/>
    <property type="match status" value="1"/>
</dbReference>
<proteinExistence type="predicted"/>
<sequence>MSQELIESLSSRSIDSFSNYIKQIRFPFFKKLKKNSEINFEYPFTVLVGPNGSGKSSTLQALYGCPAKNNVAHYWFSTAIDPIKESGDEAHRYIYKYKPERYPNDIEIVQLRRKRDNDPDYWETARPRTTDGMAPMPTFKKKHEHLRNQTRWKKMVKNVVYIDFRSELSAFDKFFYFGTFAKSDNIESPQDFLRYRSEKLNRHITNFDGSPLFWHTRTTKSIDELTSKELEWTNRILGKYYVSAKIVKHNFFNNDGYSIIFTNNDDSYSEAVAGSGEVSVVNCVVKVLRAPPQSLILLDEPEVSLHPGAQTELRTLLLTSIQKNSCQVIMSTHSEHFVQSLPDKAVKLYQYEETTDSYSILNNCSPEQAFIRLGSSLHNSSKKKVYVEDELAKKLVLEAIAEIDEESLCSFDVIPYPGGANTMLNNLLVHFAASQINTDDIVLLDGDMRKSINIEQRTQYEDELDNGSIELKRYANDIPESSFNCLDEILKSQIGISGDSFKLPLNGGNASNDQQAIDFKLRILDIYHKKFTFMNVDTPEEFIWEMAKNDNVGLMNIDVIKNTFPQKNYKDKFVRLTESLHGAQSDARKIFDTQMIFLHQRDKEHPSWIEFKELIQSILSIQPILYCNHV</sequence>
<evidence type="ECO:0000313" key="2">
    <source>
        <dbReference type="EMBL" id="MFC3024270.1"/>
    </source>
</evidence>